<dbReference type="EMBL" id="MU275967">
    <property type="protein sequence ID" value="KAI0044930.1"/>
    <property type="molecule type" value="Genomic_DNA"/>
</dbReference>
<evidence type="ECO:0000313" key="2">
    <source>
        <dbReference type="Proteomes" id="UP000814033"/>
    </source>
</evidence>
<evidence type="ECO:0000313" key="1">
    <source>
        <dbReference type="EMBL" id="KAI0044930.1"/>
    </source>
</evidence>
<keyword evidence="2" id="KW-1185">Reference proteome</keyword>
<reference evidence="1" key="2">
    <citation type="journal article" date="2022" name="New Phytol.">
        <title>Evolutionary transition to the ectomycorrhizal habit in the genomes of a hyperdiverse lineage of mushroom-forming fungi.</title>
        <authorList>
            <person name="Looney B."/>
            <person name="Miyauchi S."/>
            <person name="Morin E."/>
            <person name="Drula E."/>
            <person name="Courty P.E."/>
            <person name="Kohler A."/>
            <person name="Kuo A."/>
            <person name="LaButti K."/>
            <person name="Pangilinan J."/>
            <person name="Lipzen A."/>
            <person name="Riley R."/>
            <person name="Andreopoulos W."/>
            <person name="He G."/>
            <person name="Johnson J."/>
            <person name="Nolan M."/>
            <person name="Tritt A."/>
            <person name="Barry K.W."/>
            <person name="Grigoriev I.V."/>
            <person name="Nagy L.G."/>
            <person name="Hibbett D."/>
            <person name="Henrissat B."/>
            <person name="Matheny P.B."/>
            <person name="Labbe J."/>
            <person name="Martin F.M."/>
        </authorList>
    </citation>
    <scope>NUCLEOTIDE SEQUENCE</scope>
    <source>
        <strain evidence="1">FP105234-sp</strain>
    </source>
</reference>
<accession>A0ACB8RLK6</accession>
<gene>
    <name evidence="1" type="ORF">FA95DRAFT_1680853</name>
</gene>
<dbReference type="Proteomes" id="UP000814033">
    <property type="component" value="Unassembled WGS sequence"/>
</dbReference>
<proteinExistence type="predicted"/>
<name>A0ACB8RLK6_9AGAM</name>
<protein>
    <submittedName>
        <fullName evidence="1">Uncharacterized protein</fullName>
    </submittedName>
</protein>
<reference evidence="1" key="1">
    <citation type="submission" date="2021-02" db="EMBL/GenBank/DDBJ databases">
        <authorList>
            <consortium name="DOE Joint Genome Institute"/>
            <person name="Ahrendt S."/>
            <person name="Looney B.P."/>
            <person name="Miyauchi S."/>
            <person name="Morin E."/>
            <person name="Drula E."/>
            <person name="Courty P.E."/>
            <person name="Chicoki N."/>
            <person name="Fauchery L."/>
            <person name="Kohler A."/>
            <person name="Kuo A."/>
            <person name="Labutti K."/>
            <person name="Pangilinan J."/>
            <person name="Lipzen A."/>
            <person name="Riley R."/>
            <person name="Andreopoulos W."/>
            <person name="He G."/>
            <person name="Johnson J."/>
            <person name="Barry K.W."/>
            <person name="Grigoriev I.V."/>
            <person name="Nagy L."/>
            <person name="Hibbett D."/>
            <person name="Henrissat B."/>
            <person name="Matheny P.B."/>
            <person name="Labbe J."/>
            <person name="Martin F."/>
        </authorList>
    </citation>
    <scope>NUCLEOTIDE SEQUENCE</scope>
    <source>
        <strain evidence="1">FP105234-sp</strain>
    </source>
</reference>
<sequence length="135" mass="15464">MHHILAAHTDPFKQTFDSLDEIGCTFIANEAIQKFSDAEPKMEETATVIKVKEWIIDTVKGTPLAGLDYRFIQMVDRWKMTMMGVHPRARPPPPPPIVLSKEELAEFIKERTESYGEVLRESKTCSVIWTHNHGK</sequence>
<comment type="caution">
    <text evidence="1">The sequence shown here is derived from an EMBL/GenBank/DDBJ whole genome shotgun (WGS) entry which is preliminary data.</text>
</comment>
<organism evidence="1 2">
    <name type="scientific">Auriscalpium vulgare</name>
    <dbReference type="NCBI Taxonomy" id="40419"/>
    <lineage>
        <taxon>Eukaryota</taxon>
        <taxon>Fungi</taxon>
        <taxon>Dikarya</taxon>
        <taxon>Basidiomycota</taxon>
        <taxon>Agaricomycotina</taxon>
        <taxon>Agaricomycetes</taxon>
        <taxon>Russulales</taxon>
        <taxon>Auriscalpiaceae</taxon>
        <taxon>Auriscalpium</taxon>
    </lineage>
</organism>